<keyword evidence="3" id="KW-1185">Reference proteome</keyword>
<dbReference type="EMBL" id="CAIX01000967">
    <property type="protein sequence ID" value="CCI11360.1"/>
    <property type="molecule type" value="Genomic_DNA"/>
</dbReference>
<protein>
    <submittedName>
        <fullName evidence="2">Uncharacterized protein</fullName>
    </submittedName>
</protein>
<feature type="compositionally biased region" description="Polar residues" evidence="1">
    <location>
        <begin position="228"/>
        <end position="239"/>
    </location>
</feature>
<dbReference type="InParanoid" id="A0A024FW64"/>
<dbReference type="AlphaFoldDB" id="A0A024FW64"/>
<feature type="region of interest" description="Disordered" evidence="1">
    <location>
        <begin position="216"/>
        <end position="262"/>
    </location>
</feature>
<gene>
    <name evidence="2" type="ORF">BN9_127910</name>
</gene>
<evidence type="ECO:0000256" key="1">
    <source>
        <dbReference type="SAM" id="MobiDB-lite"/>
    </source>
</evidence>
<sequence length="262" mass="28327">MASSDLLDQPFIHLIRSSRKANSLTLQKSDDVGLSATIFFHIFWCLESPPGCALITSTDGDTAIRGQVSSPNAARRRERIGLVVEHEEKIAYDAAGNGDDFLEGVKEGKADENEKIQLMRELMGRLERLEEFKNKMKKHLSGGDRVEKIVRDAQMPPAEVYSALGQMLGPGIHIAPLEVDVGPEAPSSTNLASGMVLREKYPEPYLIPKANRGHALKGTKIKGGGRQQLRSVGASSPTIPQHDGSGPPQLIQLSTPFAAGGL</sequence>
<evidence type="ECO:0000313" key="3">
    <source>
        <dbReference type="Proteomes" id="UP000053237"/>
    </source>
</evidence>
<accession>A0A024FW64</accession>
<evidence type="ECO:0000313" key="2">
    <source>
        <dbReference type="EMBL" id="CCI11360.1"/>
    </source>
</evidence>
<dbReference type="Proteomes" id="UP000053237">
    <property type="component" value="Unassembled WGS sequence"/>
</dbReference>
<comment type="caution">
    <text evidence="2">The sequence shown here is derived from an EMBL/GenBank/DDBJ whole genome shotgun (WGS) entry which is preliminary data.</text>
</comment>
<proteinExistence type="predicted"/>
<organism evidence="2 3">
    <name type="scientific">Albugo candida</name>
    <dbReference type="NCBI Taxonomy" id="65357"/>
    <lineage>
        <taxon>Eukaryota</taxon>
        <taxon>Sar</taxon>
        <taxon>Stramenopiles</taxon>
        <taxon>Oomycota</taxon>
        <taxon>Peronosporomycetes</taxon>
        <taxon>Albuginales</taxon>
        <taxon>Albuginaceae</taxon>
        <taxon>Albugo</taxon>
    </lineage>
</organism>
<reference evidence="2 3" key="1">
    <citation type="submission" date="2012-05" db="EMBL/GenBank/DDBJ databases">
        <title>Recombination and specialization in a pathogen metapopulation.</title>
        <authorList>
            <person name="Gardiner A."/>
            <person name="Kemen E."/>
            <person name="Schultz-Larsen T."/>
            <person name="MacLean D."/>
            <person name="Van Oosterhout C."/>
            <person name="Jones J.D.G."/>
        </authorList>
    </citation>
    <scope>NUCLEOTIDE SEQUENCE [LARGE SCALE GENOMIC DNA]</scope>
    <source>
        <strain evidence="2 3">Ac Nc2</strain>
    </source>
</reference>
<name>A0A024FW64_9STRA</name>